<name>A0AAW1PYV2_9CHLO</name>
<dbReference type="CDD" id="cd17484">
    <property type="entry name" value="MFS_FBT"/>
    <property type="match status" value="1"/>
</dbReference>
<feature type="transmembrane region" description="Helical" evidence="8">
    <location>
        <begin position="184"/>
        <end position="207"/>
    </location>
</feature>
<dbReference type="AlphaFoldDB" id="A0AAW1PYV2"/>
<dbReference type="InterPro" id="IPR004324">
    <property type="entry name" value="FBT"/>
</dbReference>
<evidence type="ECO:0000256" key="6">
    <source>
        <dbReference type="ARBA" id="ARBA00023136"/>
    </source>
</evidence>
<organism evidence="9 10">
    <name type="scientific">[Myrmecia] bisecta</name>
    <dbReference type="NCBI Taxonomy" id="41462"/>
    <lineage>
        <taxon>Eukaryota</taxon>
        <taxon>Viridiplantae</taxon>
        <taxon>Chlorophyta</taxon>
        <taxon>core chlorophytes</taxon>
        <taxon>Trebouxiophyceae</taxon>
        <taxon>Trebouxiales</taxon>
        <taxon>Trebouxiaceae</taxon>
        <taxon>Myrmecia</taxon>
    </lineage>
</organism>
<keyword evidence="3" id="KW-0813">Transport</keyword>
<feature type="region of interest" description="Disordered" evidence="7">
    <location>
        <begin position="1"/>
        <end position="73"/>
    </location>
</feature>
<gene>
    <name evidence="9" type="ORF">WJX72_007813</name>
</gene>
<dbReference type="Proteomes" id="UP001489004">
    <property type="component" value="Unassembled WGS sequence"/>
</dbReference>
<feature type="transmembrane region" description="Helical" evidence="8">
    <location>
        <begin position="90"/>
        <end position="114"/>
    </location>
</feature>
<feature type="transmembrane region" description="Helical" evidence="8">
    <location>
        <begin position="310"/>
        <end position="332"/>
    </location>
</feature>
<feature type="transmembrane region" description="Helical" evidence="8">
    <location>
        <begin position="159"/>
        <end position="178"/>
    </location>
</feature>
<dbReference type="Pfam" id="PF03092">
    <property type="entry name" value="BT1"/>
    <property type="match status" value="1"/>
</dbReference>
<evidence type="ECO:0000256" key="7">
    <source>
        <dbReference type="SAM" id="MobiDB-lite"/>
    </source>
</evidence>
<proteinExistence type="inferred from homology"/>
<feature type="transmembrane region" description="Helical" evidence="8">
    <location>
        <begin position="120"/>
        <end position="138"/>
    </location>
</feature>
<dbReference type="InterPro" id="IPR036259">
    <property type="entry name" value="MFS_trans_sf"/>
</dbReference>
<keyword evidence="4 8" id="KW-0812">Transmembrane</keyword>
<dbReference type="SUPFAM" id="SSF103473">
    <property type="entry name" value="MFS general substrate transporter"/>
    <property type="match status" value="1"/>
</dbReference>
<dbReference type="Gene3D" id="1.20.1250.20">
    <property type="entry name" value="MFS general substrate transporter like domains"/>
    <property type="match status" value="1"/>
</dbReference>
<sequence>MKRSSSGAKLRQPRSPAWILRASASEKEQAERPVEQVVMAPEGRKGRKVSSSDEEDARPTRQASAPLLARSESPHGAGWKIMGLDPSPELVAISMVYFVQGILGLARLAITFFYKDEFHLDPATVALLTSFGAAPWVVKPLYGFLSDTVPLFGYRRRSYLVGCGLLGTLSWLAMATVVNSPSAAVAAVIAGSLGTACSDVVVDSIVVERSRGHPQSTAGSLQSLCWASAAVGGIASAYFSGSLVEAYGPRGVFALTAIFPLIVSLSALLIKEERSSSNLLKTGSNLGDSLVMSIMAQTKALWHAVSQRSILLPAIFVFLWQSTPTADTAIFYFQTNQLHFSPEFLGRVRLVGSIASLAGVATYNVWLKEVPLRKMFLWTSVIGTGLGLTQLILITGANQQLGISNEYFVLGDSLVLTVLGQVAFMPVLVLAARLCPEGVEASLFAALMSLNNFGAFASGWLGAGLTRAFGVSSDNFEQLAPLVLQQLEHSGEEPTTPPQLRAVHYSGGRSGVGELLQYASLFGSKGGVIVLTSVHISYTAMHEGILAGRLPARYLSIDSHTGLADRLAASGMQGPYVTALKQEVIAIFQLADDGLESALGGGN</sequence>
<feature type="transmembrane region" description="Helical" evidence="8">
    <location>
        <begin position="443"/>
        <end position="463"/>
    </location>
</feature>
<dbReference type="NCBIfam" id="TIGR00788">
    <property type="entry name" value="fbt"/>
    <property type="match status" value="1"/>
</dbReference>
<feature type="transmembrane region" description="Helical" evidence="8">
    <location>
        <begin position="219"/>
        <end position="239"/>
    </location>
</feature>
<feature type="transmembrane region" description="Helical" evidence="8">
    <location>
        <begin position="375"/>
        <end position="395"/>
    </location>
</feature>
<accession>A0AAW1PYV2</accession>
<evidence type="ECO:0000256" key="4">
    <source>
        <dbReference type="ARBA" id="ARBA00022692"/>
    </source>
</evidence>
<evidence type="ECO:0000256" key="8">
    <source>
        <dbReference type="SAM" id="Phobius"/>
    </source>
</evidence>
<evidence type="ECO:0000256" key="3">
    <source>
        <dbReference type="ARBA" id="ARBA00022448"/>
    </source>
</evidence>
<feature type="transmembrane region" description="Helical" evidence="8">
    <location>
        <begin position="344"/>
        <end position="363"/>
    </location>
</feature>
<evidence type="ECO:0000256" key="2">
    <source>
        <dbReference type="ARBA" id="ARBA00007015"/>
    </source>
</evidence>
<keyword evidence="10" id="KW-1185">Reference proteome</keyword>
<feature type="transmembrane region" description="Helical" evidence="8">
    <location>
        <begin position="251"/>
        <end position="270"/>
    </location>
</feature>
<keyword evidence="5 8" id="KW-1133">Transmembrane helix</keyword>
<evidence type="ECO:0000313" key="9">
    <source>
        <dbReference type="EMBL" id="KAK9813029.1"/>
    </source>
</evidence>
<comment type="subcellular location">
    <subcellularLocation>
        <location evidence="1">Membrane</location>
        <topology evidence="1">Multi-pass membrane protein</topology>
    </subcellularLocation>
</comment>
<comment type="similarity">
    <text evidence="2">Belongs to the major facilitator superfamily. Folate-biopterin transporter (TC 2.A.71) family.</text>
</comment>
<evidence type="ECO:0000256" key="1">
    <source>
        <dbReference type="ARBA" id="ARBA00004141"/>
    </source>
</evidence>
<dbReference type="PANTHER" id="PTHR31585">
    <property type="entry name" value="FOLATE-BIOPTERIN TRANSPORTER 1, CHLOROPLASTIC"/>
    <property type="match status" value="1"/>
</dbReference>
<feature type="transmembrane region" description="Helical" evidence="8">
    <location>
        <begin position="407"/>
        <end position="431"/>
    </location>
</feature>
<protein>
    <submittedName>
        <fullName evidence="9">Uncharacterized protein</fullName>
    </submittedName>
</protein>
<reference evidence="9 10" key="1">
    <citation type="journal article" date="2024" name="Nat. Commun.">
        <title>Phylogenomics reveals the evolutionary origins of lichenization in chlorophyte algae.</title>
        <authorList>
            <person name="Puginier C."/>
            <person name="Libourel C."/>
            <person name="Otte J."/>
            <person name="Skaloud P."/>
            <person name="Haon M."/>
            <person name="Grisel S."/>
            <person name="Petersen M."/>
            <person name="Berrin J.G."/>
            <person name="Delaux P.M."/>
            <person name="Dal Grande F."/>
            <person name="Keller J."/>
        </authorList>
    </citation>
    <scope>NUCLEOTIDE SEQUENCE [LARGE SCALE GENOMIC DNA]</scope>
    <source>
        <strain evidence="9 10">SAG 2043</strain>
    </source>
</reference>
<evidence type="ECO:0000256" key="5">
    <source>
        <dbReference type="ARBA" id="ARBA00022989"/>
    </source>
</evidence>
<comment type="caution">
    <text evidence="9">The sequence shown here is derived from an EMBL/GenBank/DDBJ whole genome shotgun (WGS) entry which is preliminary data.</text>
</comment>
<dbReference type="PANTHER" id="PTHR31585:SF0">
    <property type="entry name" value="FOLATE-BIOPTERIN TRANSPORTER 1, CHLOROPLASTIC"/>
    <property type="match status" value="1"/>
</dbReference>
<dbReference type="InterPro" id="IPR039309">
    <property type="entry name" value="BT1"/>
</dbReference>
<dbReference type="EMBL" id="JALJOR010000008">
    <property type="protein sequence ID" value="KAK9813029.1"/>
    <property type="molecule type" value="Genomic_DNA"/>
</dbReference>
<dbReference type="GO" id="GO:0016020">
    <property type="term" value="C:membrane"/>
    <property type="evidence" value="ECO:0007669"/>
    <property type="project" value="UniProtKB-SubCell"/>
</dbReference>
<keyword evidence="6 8" id="KW-0472">Membrane</keyword>
<evidence type="ECO:0000313" key="10">
    <source>
        <dbReference type="Proteomes" id="UP001489004"/>
    </source>
</evidence>
<feature type="compositionally biased region" description="Basic and acidic residues" evidence="7">
    <location>
        <begin position="24"/>
        <end position="34"/>
    </location>
</feature>